<dbReference type="Pfam" id="PF09524">
    <property type="entry name" value="Phg_2220_C"/>
    <property type="match status" value="1"/>
</dbReference>
<feature type="compositionally biased region" description="Acidic residues" evidence="1">
    <location>
        <begin position="180"/>
        <end position="189"/>
    </location>
</feature>
<feature type="domain" description="Phage conserved hypothetical protein C-terminal" evidence="2">
    <location>
        <begin position="194"/>
        <end position="265"/>
    </location>
</feature>
<dbReference type="InterPro" id="IPR011741">
    <property type="entry name" value="Phg_2220_C"/>
</dbReference>
<accession>A0ABX2W7S0</accession>
<comment type="caution">
    <text evidence="3">The sequence shown here is derived from an EMBL/GenBank/DDBJ whole genome shotgun (WGS) entry which is preliminary data.</text>
</comment>
<evidence type="ECO:0000256" key="1">
    <source>
        <dbReference type="SAM" id="MobiDB-lite"/>
    </source>
</evidence>
<protein>
    <submittedName>
        <fullName evidence="3">Replication protein O</fullName>
    </submittedName>
</protein>
<sequence length="359" mass="40460">MSALIKLLDRPVAYQPAFAQLSAGKVRLGPTAAVLLSQFVYWHNRMDGGWMYKTRTDIKKETGLSRDEQETARKRLIAIGVLEEDLRGVPATLHYKINSERLEELLLSPGCNESQLGATPPTRRRQPRQLDGDIPANKMVETPPTRKLEPCQQVGGDPANFPTGDYTESTQETTQRECQADEPPDDFDDPALRVLNHMNRTTGAKFQDGKTTMGFINGLLVGEYVADELILVIDHRSELWANDLKMSQYLCPKTLFSFENFEGYLPLARKWHEDGRPELGSKPLVKIDSEERDVARKRFLGSSVNILQKSVIEIATRKSAATADIKNMSPEAAKRIWDKLWQENAQRIHDNGKINLAST</sequence>
<proteinExistence type="predicted"/>
<reference evidence="3 4" key="1">
    <citation type="submission" date="2016-04" db="EMBL/GenBank/DDBJ databases">
        <title>ATOL: Assembling a taxonomically balanced genome-scale reconstruction of the evolutionary history of the Enterobacteriaceae.</title>
        <authorList>
            <person name="Plunkett G.III."/>
            <person name="Neeno-Eckwall E.C."/>
            <person name="Glasner J.D."/>
            <person name="Perna N.T."/>
        </authorList>
    </citation>
    <scope>NUCLEOTIDE SEQUENCE [LARGE SCALE GENOMIC DNA]</scope>
    <source>
        <strain evidence="3 4">ATCC 51602</strain>
    </source>
</reference>
<evidence type="ECO:0000313" key="3">
    <source>
        <dbReference type="EMBL" id="OAT26701.1"/>
    </source>
</evidence>
<feature type="region of interest" description="Disordered" evidence="1">
    <location>
        <begin position="111"/>
        <end position="189"/>
    </location>
</feature>
<evidence type="ECO:0000313" key="4">
    <source>
        <dbReference type="Proteomes" id="UP000078407"/>
    </source>
</evidence>
<organism evidence="3 4">
    <name type="scientific">Buttiauxella ferragutiae ATCC 51602</name>
    <dbReference type="NCBI Taxonomy" id="1354252"/>
    <lineage>
        <taxon>Bacteria</taxon>
        <taxon>Pseudomonadati</taxon>
        <taxon>Pseudomonadota</taxon>
        <taxon>Gammaproteobacteria</taxon>
        <taxon>Enterobacterales</taxon>
        <taxon>Enterobacteriaceae</taxon>
        <taxon>Buttiauxella</taxon>
    </lineage>
</organism>
<keyword evidence="4" id="KW-1185">Reference proteome</keyword>
<dbReference type="RefSeq" id="WP_074388555.1">
    <property type="nucleotide sequence ID" value="NZ_LXEQ01000045.1"/>
</dbReference>
<dbReference type="EMBL" id="LXEQ01000045">
    <property type="protein sequence ID" value="OAT26701.1"/>
    <property type="molecule type" value="Genomic_DNA"/>
</dbReference>
<name>A0ABX2W7S0_9ENTR</name>
<evidence type="ECO:0000259" key="2">
    <source>
        <dbReference type="Pfam" id="PF09524"/>
    </source>
</evidence>
<gene>
    <name evidence="3" type="ORF">M976_02862</name>
</gene>
<dbReference type="Proteomes" id="UP000078407">
    <property type="component" value="Unassembled WGS sequence"/>
</dbReference>